<dbReference type="PANTHER" id="PTHR42885:SF2">
    <property type="entry name" value="HISTIDINOL-PHOSPHATE AMINOTRANSFERASE"/>
    <property type="match status" value="1"/>
</dbReference>
<dbReference type="InterPro" id="IPR005861">
    <property type="entry name" value="HisP_aminotrans"/>
</dbReference>
<comment type="caution">
    <text evidence="13">The sequence shown here is derived from an EMBL/GenBank/DDBJ whole genome shotgun (WGS) entry which is preliminary data.</text>
</comment>
<evidence type="ECO:0000313" key="13">
    <source>
        <dbReference type="EMBL" id="EEP60191.1"/>
    </source>
</evidence>
<evidence type="ECO:0000256" key="11">
    <source>
        <dbReference type="HAMAP-Rule" id="MF_01023"/>
    </source>
</evidence>
<dbReference type="SUPFAM" id="SSF53383">
    <property type="entry name" value="PLP-dependent transferases"/>
    <property type="match status" value="1"/>
</dbReference>
<dbReference type="AlphaFoldDB" id="C4FL59"/>
<dbReference type="HAMAP" id="MF_01023">
    <property type="entry name" value="HisC_aminotrans_2"/>
    <property type="match status" value="1"/>
</dbReference>
<evidence type="ECO:0000256" key="10">
    <source>
        <dbReference type="ARBA" id="ARBA00047481"/>
    </source>
</evidence>
<dbReference type="Gene3D" id="3.40.640.10">
    <property type="entry name" value="Type I PLP-dependent aspartate aminotransferase-like (Major domain)"/>
    <property type="match status" value="1"/>
</dbReference>
<dbReference type="GO" id="GO:0030170">
    <property type="term" value="F:pyridoxal phosphate binding"/>
    <property type="evidence" value="ECO:0007669"/>
    <property type="project" value="InterPro"/>
</dbReference>
<dbReference type="Gene3D" id="3.90.1150.10">
    <property type="entry name" value="Aspartate Aminotransferase, domain 1"/>
    <property type="match status" value="1"/>
</dbReference>
<dbReference type="PANTHER" id="PTHR42885">
    <property type="entry name" value="HISTIDINOL-PHOSPHATE AMINOTRANSFERASE-RELATED"/>
    <property type="match status" value="1"/>
</dbReference>
<protein>
    <recommendedName>
        <fullName evidence="11">Histidinol-phosphate aminotransferase</fullName>
        <ecNumber evidence="11">2.6.1.9</ecNumber>
    </recommendedName>
    <alternativeName>
        <fullName evidence="11">Imidazole acetol-phosphate transaminase</fullName>
    </alternativeName>
</protein>
<evidence type="ECO:0000256" key="7">
    <source>
        <dbReference type="ARBA" id="ARBA00022679"/>
    </source>
</evidence>
<dbReference type="InterPro" id="IPR004839">
    <property type="entry name" value="Aminotransferase_I/II_large"/>
</dbReference>
<gene>
    <name evidence="11 13" type="primary">hisC</name>
    <name evidence="13" type="ORF">SULYE_1313</name>
</gene>
<evidence type="ECO:0000256" key="1">
    <source>
        <dbReference type="ARBA" id="ARBA00001933"/>
    </source>
</evidence>
<evidence type="ECO:0000256" key="5">
    <source>
        <dbReference type="ARBA" id="ARBA00022576"/>
    </source>
</evidence>
<dbReference type="OrthoDB" id="9813612at2"/>
<dbReference type="Pfam" id="PF00155">
    <property type="entry name" value="Aminotran_1_2"/>
    <property type="match status" value="1"/>
</dbReference>
<dbReference type="RefSeq" id="WP_007547566.1">
    <property type="nucleotide sequence ID" value="NZ_ABZS01000135.1"/>
</dbReference>
<comment type="subunit">
    <text evidence="4 11">Homodimer.</text>
</comment>
<reference evidence="13 14" key="1">
    <citation type="submission" date="2009-04" db="EMBL/GenBank/DDBJ databases">
        <authorList>
            <person name="Reysenbach A.-L."/>
            <person name="Heidelberg J.F."/>
            <person name="Nelson W.C."/>
        </authorList>
    </citation>
    <scope>NUCLEOTIDE SEQUENCE [LARGE SCALE GENOMIC DNA]</scope>
    <source>
        <strain evidence="13 14">SS-5</strain>
    </source>
</reference>
<dbReference type="EMBL" id="ABZS01000135">
    <property type="protein sequence ID" value="EEP60191.1"/>
    <property type="molecule type" value="Genomic_DNA"/>
</dbReference>
<proteinExistence type="inferred from homology"/>
<keyword evidence="7 11" id="KW-0808">Transferase</keyword>
<evidence type="ECO:0000256" key="2">
    <source>
        <dbReference type="ARBA" id="ARBA00005011"/>
    </source>
</evidence>
<comment type="cofactor">
    <cofactor evidence="1 11">
        <name>pyridoxal 5'-phosphate</name>
        <dbReference type="ChEBI" id="CHEBI:597326"/>
    </cofactor>
</comment>
<accession>C4FL59</accession>
<keyword evidence="6 11" id="KW-0028">Amino-acid biosynthesis</keyword>
<evidence type="ECO:0000313" key="14">
    <source>
        <dbReference type="Proteomes" id="UP000005540"/>
    </source>
</evidence>
<dbReference type="GO" id="GO:0004400">
    <property type="term" value="F:histidinol-phosphate transaminase activity"/>
    <property type="evidence" value="ECO:0007669"/>
    <property type="project" value="UniProtKB-UniRule"/>
</dbReference>
<evidence type="ECO:0000256" key="8">
    <source>
        <dbReference type="ARBA" id="ARBA00022898"/>
    </source>
</evidence>
<organism evidence="13 14">
    <name type="scientific">Sulfurihydrogenibium yellowstonense SS-5</name>
    <dbReference type="NCBI Taxonomy" id="432331"/>
    <lineage>
        <taxon>Bacteria</taxon>
        <taxon>Pseudomonadati</taxon>
        <taxon>Aquificota</taxon>
        <taxon>Aquificia</taxon>
        <taxon>Aquificales</taxon>
        <taxon>Hydrogenothermaceae</taxon>
        <taxon>Sulfurihydrogenibium</taxon>
    </lineage>
</organism>
<dbReference type="InterPro" id="IPR015421">
    <property type="entry name" value="PyrdxlP-dep_Trfase_major"/>
</dbReference>
<feature type="domain" description="Aminotransferase class I/classII large" evidence="12">
    <location>
        <begin position="21"/>
        <end position="348"/>
    </location>
</feature>
<dbReference type="InterPro" id="IPR015424">
    <property type="entry name" value="PyrdxlP-dep_Trfase"/>
</dbReference>
<keyword evidence="5 11" id="KW-0032">Aminotransferase</keyword>
<keyword evidence="8 11" id="KW-0663">Pyridoxal phosphate</keyword>
<dbReference type="GO" id="GO:0000105">
    <property type="term" value="P:L-histidine biosynthetic process"/>
    <property type="evidence" value="ECO:0007669"/>
    <property type="project" value="UniProtKB-UniRule"/>
</dbReference>
<dbReference type="NCBIfam" id="TIGR01141">
    <property type="entry name" value="hisC"/>
    <property type="match status" value="1"/>
</dbReference>
<evidence type="ECO:0000256" key="9">
    <source>
        <dbReference type="ARBA" id="ARBA00023102"/>
    </source>
</evidence>
<evidence type="ECO:0000256" key="4">
    <source>
        <dbReference type="ARBA" id="ARBA00011738"/>
    </source>
</evidence>
<dbReference type="InterPro" id="IPR015422">
    <property type="entry name" value="PyrdxlP-dep_Trfase_small"/>
</dbReference>
<keyword evidence="9 11" id="KW-0368">Histidine biosynthesis</keyword>
<evidence type="ECO:0000256" key="3">
    <source>
        <dbReference type="ARBA" id="ARBA00007970"/>
    </source>
</evidence>
<comment type="pathway">
    <text evidence="2 11">Amino-acid biosynthesis; L-histidine biosynthesis; L-histidine from 5-phospho-alpha-D-ribose 1-diphosphate: step 7/9.</text>
</comment>
<dbReference type="CDD" id="cd00609">
    <property type="entry name" value="AAT_like"/>
    <property type="match status" value="1"/>
</dbReference>
<sequence length="356" mass="40745">MKYLERLKNLKAYKTETTPCKVKLSSNESPFDLSDKLKERISQEIKKINFQRYPDPHATRLKEVIANFVNSEENLNITPENLVLGNGSDELIHLLITVIGDLKNPVAYPIPTFPMYQVSSDVVGRPKVEFELDENFQLTKEEIDKALSKNPDAFFFASPNNPTGNSFDRDLIKYVIDKGVFTVIDEAYIHFSDKESFIKEALQYDNVVVLRTMSKVGLASIRLGYLIAKKEVAEEINKARLPFNVTYPTQVIGEIVLTEGLDELNQQIKAVREERTRVMSEISKIKHIKVYPSDANFFLMKVPNGDLLHKQLIEKGVLVRNMSHLPKLENCLRVSIGKKEENDEFIKAMFEIFKNG</sequence>
<dbReference type="Proteomes" id="UP000005540">
    <property type="component" value="Unassembled WGS sequence"/>
</dbReference>
<keyword evidence="14" id="KW-1185">Reference proteome</keyword>
<comment type="catalytic activity">
    <reaction evidence="10 11">
        <text>L-histidinol phosphate + 2-oxoglutarate = 3-(imidazol-4-yl)-2-oxopropyl phosphate + L-glutamate</text>
        <dbReference type="Rhea" id="RHEA:23744"/>
        <dbReference type="ChEBI" id="CHEBI:16810"/>
        <dbReference type="ChEBI" id="CHEBI:29985"/>
        <dbReference type="ChEBI" id="CHEBI:57766"/>
        <dbReference type="ChEBI" id="CHEBI:57980"/>
        <dbReference type="EC" id="2.6.1.9"/>
    </reaction>
</comment>
<dbReference type="EC" id="2.6.1.9" evidence="11"/>
<comment type="similarity">
    <text evidence="3 11">Belongs to the class-II pyridoxal-phosphate-dependent aminotransferase family. Histidinol-phosphate aminotransferase subfamily.</text>
</comment>
<evidence type="ECO:0000256" key="6">
    <source>
        <dbReference type="ARBA" id="ARBA00022605"/>
    </source>
</evidence>
<evidence type="ECO:0000259" key="12">
    <source>
        <dbReference type="Pfam" id="PF00155"/>
    </source>
</evidence>
<dbReference type="UniPathway" id="UPA00031">
    <property type="reaction ID" value="UER00012"/>
</dbReference>
<name>C4FL59_9AQUI</name>
<feature type="modified residue" description="N6-(pyridoxal phosphate)lysine" evidence="11">
    <location>
        <position position="215"/>
    </location>
</feature>